<keyword evidence="3" id="KW-1185">Reference proteome</keyword>
<dbReference type="RefSeq" id="WP_036118454.1">
    <property type="nucleotide sequence ID" value="NZ_BMET01000002.1"/>
</dbReference>
<dbReference type="SUPFAM" id="SSF52821">
    <property type="entry name" value="Rhodanese/Cell cycle control phosphatase"/>
    <property type="match status" value="1"/>
</dbReference>
<evidence type="ECO:0000313" key="2">
    <source>
        <dbReference type="EMBL" id="KFB02392.1"/>
    </source>
</evidence>
<evidence type="ECO:0000259" key="1">
    <source>
        <dbReference type="PROSITE" id="PS50206"/>
    </source>
</evidence>
<dbReference type="Proteomes" id="UP000028521">
    <property type="component" value="Unassembled WGS sequence"/>
</dbReference>
<dbReference type="InterPro" id="IPR050229">
    <property type="entry name" value="GlpE_sulfurtransferase"/>
</dbReference>
<dbReference type="PANTHER" id="PTHR43031">
    <property type="entry name" value="FAD-DEPENDENT OXIDOREDUCTASE"/>
    <property type="match status" value="1"/>
</dbReference>
<evidence type="ECO:0000313" key="3">
    <source>
        <dbReference type="Proteomes" id="UP000028521"/>
    </source>
</evidence>
<dbReference type="InterPro" id="IPR001763">
    <property type="entry name" value="Rhodanese-like_dom"/>
</dbReference>
<dbReference type="InterPro" id="IPR036873">
    <property type="entry name" value="Rhodanese-like_dom_sf"/>
</dbReference>
<dbReference type="PANTHER" id="PTHR43031:SF17">
    <property type="entry name" value="SULFURTRANSFERASE YTWF-RELATED"/>
    <property type="match status" value="1"/>
</dbReference>
<dbReference type="OrthoDB" id="9808735at2"/>
<gene>
    <name evidence="2" type="ORF">IA57_01805</name>
</gene>
<dbReference type="Gene3D" id="3.40.250.10">
    <property type="entry name" value="Rhodanese-like domain"/>
    <property type="match status" value="1"/>
</dbReference>
<protein>
    <submittedName>
        <fullName evidence="2">Rhodanese</fullName>
    </submittedName>
</protein>
<proteinExistence type="predicted"/>
<comment type="caution">
    <text evidence="2">The sequence shown here is derived from an EMBL/GenBank/DDBJ whole genome shotgun (WGS) entry which is preliminary data.</text>
</comment>
<dbReference type="PROSITE" id="PS50206">
    <property type="entry name" value="RHODANESE_3"/>
    <property type="match status" value="1"/>
</dbReference>
<dbReference type="Pfam" id="PF00581">
    <property type="entry name" value="Rhodanese"/>
    <property type="match status" value="1"/>
</dbReference>
<dbReference type="SMART" id="SM00450">
    <property type="entry name" value="RHOD"/>
    <property type="match status" value="1"/>
</dbReference>
<dbReference type="eggNOG" id="COG0607">
    <property type="taxonomic scope" value="Bacteria"/>
</dbReference>
<name>A0A084TNV6_9FLAO</name>
<dbReference type="STRING" id="1197477.IA57_01805"/>
<accession>A0A084TNV6</accession>
<feature type="domain" description="Rhodanese" evidence="1">
    <location>
        <begin position="15"/>
        <end position="102"/>
    </location>
</feature>
<reference evidence="2 3" key="1">
    <citation type="journal article" date="2014" name="Genome Announc.">
        <title>Draft Genome Sequence of the Algicidal Bacterium Mangrovimonas yunxiaonensis Strain LY01.</title>
        <authorList>
            <person name="Li Y."/>
            <person name="Zhu H."/>
            <person name="Li C."/>
            <person name="Zhang H."/>
            <person name="Chen Z."/>
            <person name="Zheng W."/>
            <person name="Xu H."/>
            <person name="Zheng T."/>
        </authorList>
    </citation>
    <scope>NUCLEOTIDE SEQUENCE [LARGE SCALE GENOMIC DNA]</scope>
    <source>
        <strain evidence="2 3">LY01</strain>
    </source>
</reference>
<sequence>MADLTQDEWIAQLAKDDNAVILDVRTDEEVEEGIIPNSKHIDIYMGQGFIDEVEKLDKSKNYYIYCRSGNRSGQACAIMNQLGFENTSNLLGGFSEWEGEIEHI</sequence>
<dbReference type="AlphaFoldDB" id="A0A084TNV6"/>
<dbReference type="EMBL" id="JPFK01000002">
    <property type="protein sequence ID" value="KFB02392.1"/>
    <property type="molecule type" value="Genomic_DNA"/>
</dbReference>
<organism evidence="2 3">
    <name type="scientific">Mangrovimonas yunxiaonensis</name>
    <dbReference type="NCBI Taxonomy" id="1197477"/>
    <lineage>
        <taxon>Bacteria</taxon>
        <taxon>Pseudomonadati</taxon>
        <taxon>Bacteroidota</taxon>
        <taxon>Flavobacteriia</taxon>
        <taxon>Flavobacteriales</taxon>
        <taxon>Flavobacteriaceae</taxon>
        <taxon>Mangrovimonas</taxon>
    </lineage>
</organism>
<dbReference type="CDD" id="cd00158">
    <property type="entry name" value="RHOD"/>
    <property type="match status" value="1"/>
</dbReference>
<reference evidence="3" key="2">
    <citation type="submission" date="2014-07" db="EMBL/GenBank/DDBJ databases">
        <title>Genome sequence of Mangrovimonas yunxiaonensis.</title>
        <authorList>
            <person name="Li Y."/>
            <person name="Zheng T."/>
        </authorList>
    </citation>
    <scope>NUCLEOTIDE SEQUENCE [LARGE SCALE GENOMIC DNA]</scope>
    <source>
        <strain evidence="3">LY01</strain>
    </source>
</reference>